<dbReference type="EMBL" id="JBHTON010000022">
    <property type="protein sequence ID" value="MFD1485179.1"/>
    <property type="molecule type" value="Genomic_DNA"/>
</dbReference>
<evidence type="ECO:0000313" key="8">
    <source>
        <dbReference type="Proteomes" id="UP001597252"/>
    </source>
</evidence>
<dbReference type="SUPFAM" id="SSF51735">
    <property type="entry name" value="NAD(P)-binding Rossmann-fold domains"/>
    <property type="match status" value="1"/>
</dbReference>
<dbReference type="InterPro" id="IPR029753">
    <property type="entry name" value="D-isomer_DH_CS"/>
</dbReference>
<dbReference type="Proteomes" id="UP001597252">
    <property type="component" value="Unassembled WGS sequence"/>
</dbReference>
<dbReference type="InterPro" id="IPR006140">
    <property type="entry name" value="D-isomer_DH_NAD-bd"/>
</dbReference>
<reference evidence="8" key="1">
    <citation type="journal article" date="2019" name="Int. J. Syst. Evol. Microbiol.">
        <title>The Global Catalogue of Microorganisms (GCM) 10K type strain sequencing project: providing services to taxonomists for standard genome sequencing and annotation.</title>
        <authorList>
            <consortium name="The Broad Institute Genomics Platform"/>
            <consortium name="The Broad Institute Genome Sequencing Center for Infectious Disease"/>
            <person name="Wu L."/>
            <person name="Ma J."/>
        </authorList>
    </citation>
    <scope>NUCLEOTIDE SEQUENCE [LARGE SCALE GENOMIC DNA]</scope>
    <source>
        <strain evidence="8">CCM 8903</strain>
    </source>
</reference>
<protein>
    <submittedName>
        <fullName evidence="7">D-2-hydroxyacid dehydrogenase</fullName>
    </submittedName>
</protein>
<dbReference type="InterPro" id="IPR029752">
    <property type="entry name" value="D-isomer_DH_CS1"/>
</dbReference>
<comment type="caution">
    <text evidence="7">The sequence shown here is derived from an EMBL/GenBank/DDBJ whole genome shotgun (WGS) entry which is preliminary data.</text>
</comment>
<dbReference type="InterPro" id="IPR006139">
    <property type="entry name" value="D-isomer_2_OHA_DH_cat_dom"/>
</dbReference>
<dbReference type="RefSeq" id="WP_125754248.1">
    <property type="nucleotide sequence ID" value="NZ_JBHTON010000022.1"/>
</dbReference>
<dbReference type="PROSITE" id="PS00065">
    <property type="entry name" value="D_2_HYDROXYACID_DH_1"/>
    <property type="match status" value="1"/>
</dbReference>
<dbReference type="Gene3D" id="3.40.50.720">
    <property type="entry name" value="NAD(P)-binding Rossmann-like Domain"/>
    <property type="match status" value="2"/>
</dbReference>
<dbReference type="InterPro" id="IPR058205">
    <property type="entry name" value="D-LDH-like"/>
</dbReference>
<evidence type="ECO:0000259" key="6">
    <source>
        <dbReference type="Pfam" id="PF02826"/>
    </source>
</evidence>
<dbReference type="InterPro" id="IPR036291">
    <property type="entry name" value="NAD(P)-bd_dom_sf"/>
</dbReference>
<accession>A0ABW4E8K9</accession>
<evidence type="ECO:0000259" key="5">
    <source>
        <dbReference type="Pfam" id="PF00389"/>
    </source>
</evidence>
<dbReference type="PANTHER" id="PTHR43026">
    <property type="entry name" value="2-HYDROXYACID DEHYDROGENASE HOMOLOG 1-RELATED"/>
    <property type="match status" value="1"/>
</dbReference>
<sequence length="329" mass="35955">MRICAFGVRGDEVPYFQRWAARTENTVTMHPDYLTDQTLPLAAGYDGITSFQTVPYPSTVFSGMQQLKLRYLALRNAGYENVDLTAAAHHQVRVSYVPAYSPRAIAEFAVMSMLYLLRQAGAVQTALHDADYPLAKTFIGRELGDLTVGVVGSGRIGQAVIQILNGFGTRVLITDSHLPKNLALTFTPVSFEELLRQSDILTLHIPGDPENTNLLNEAAFAQMKPGALIVNTARPNLIDTAALLTHLRSGKLGGAAIDTFEHEADDLLQLAHGETFADPLWDELLAMPNVMLSPHIAYYTDTAVKNMVEQALDALVAFDQGVRVATELT</sequence>
<name>A0ABW4E8K9_9LACO</name>
<feature type="domain" description="D-isomer specific 2-hydroxyacid dehydrogenase catalytic" evidence="5">
    <location>
        <begin position="11"/>
        <end position="325"/>
    </location>
</feature>
<proteinExistence type="inferred from homology"/>
<evidence type="ECO:0000256" key="2">
    <source>
        <dbReference type="ARBA" id="ARBA00023002"/>
    </source>
</evidence>
<gene>
    <name evidence="7" type="ORF">ACFQ5J_08045</name>
</gene>
<dbReference type="Pfam" id="PF02826">
    <property type="entry name" value="2-Hacid_dh_C"/>
    <property type="match status" value="1"/>
</dbReference>
<evidence type="ECO:0000256" key="1">
    <source>
        <dbReference type="ARBA" id="ARBA00005854"/>
    </source>
</evidence>
<dbReference type="PANTHER" id="PTHR43026:SF1">
    <property type="entry name" value="2-HYDROXYACID DEHYDROGENASE HOMOLOG 1-RELATED"/>
    <property type="match status" value="1"/>
</dbReference>
<dbReference type="PROSITE" id="PS00670">
    <property type="entry name" value="D_2_HYDROXYACID_DH_2"/>
    <property type="match status" value="1"/>
</dbReference>
<dbReference type="SUPFAM" id="SSF52283">
    <property type="entry name" value="Formate/glycerate dehydrogenase catalytic domain-like"/>
    <property type="match status" value="1"/>
</dbReference>
<dbReference type="CDD" id="cd12186">
    <property type="entry name" value="LDH"/>
    <property type="match status" value="1"/>
</dbReference>
<dbReference type="PROSITE" id="PS00671">
    <property type="entry name" value="D_2_HYDROXYACID_DH_3"/>
    <property type="match status" value="1"/>
</dbReference>
<comment type="similarity">
    <text evidence="1 4">Belongs to the D-isomer specific 2-hydroxyacid dehydrogenase family.</text>
</comment>
<keyword evidence="3" id="KW-0520">NAD</keyword>
<dbReference type="Pfam" id="PF00389">
    <property type="entry name" value="2-Hacid_dh"/>
    <property type="match status" value="1"/>
</dbReference>
<keyword evidence="2 4" id="KW-0560">Oxidoreductase</keyword>
<feature type="domain" description="D-isomer specific 2-hydroxyacid dehydrogenase NAD-binding" evidence="6">
    <location>
        <begin position="111"/>
        <end position="297"/>
    </location>
</feature>
<evidence type="ECO:0000313" key="7">
    <source>
        <dbReference type="EMBL" id="MFD1485179.1"/>
    </source>
</evidence>
<evidence type="ECO:0000256" key="3">
    <source>
        <dbReference type="ARBA" id="ARBA00023027"/>
    </source>
</evidence>
<organism evidence="7 8">
    <name type="scientific">Lacticaseibacillus baoqingensis</name>
    <dbReference type="NCBI Taxonomy" id="2486013"/>
    <lineage>
        <taxon>Bacteria</taxon>
        <taxon>Bacillati</taxon>
        <taxon>Bacillota</taxon>
        <taxon>Bacilli</taxon>
        <taxon>Lactobacillales</taxon>
        <taxon>Lactobacillaceae</taxon>
        <taxon>Lacticaseibacillus</taxon>
    </lineage>
</organism>
<keyword evidence="8" id="KW-1185">Reference proteome</keyword>
<evidence type="ECO:0000256" key="4">
    <source>
        <dbReference type="RuleBase" id="RU003719"/>
    </source>
</evidence>